<dbReference type="Proteomes" id="UP001165083">
    <property type="component" value="Unassembled WGS sequence"/>
</dbReference>
<sequence>MHVAADSHTSQLSVYPPIAAHIPSISANRIIHQVDWLLGPKPLGSAGSWPIIEVAPHWQSQQQQPRPDTMAKRGQDPGEPQEGHRRPRCGLLRTLQCLSTRSHLFPSTLGTGKSVASLKKLMGASVPVASSEITGVVKEQTPAEAEAALLNQEADATMADVKKAKKDKKKQKKRKSKFVHFHQLRKKGV</sequence>
<evidence type="ECO:0000313" key="3">
    <source>
        <dbReference type="Proteomes" id="UP001165083"/>
    </source>
</evidence>
<keyword evidence="3" id="KW-1185">Reference proteome</keyword>
<reference evidence="2" key="1">
    <citation type="submission" date="2023-04" db="EMBL/GenBank/DDBJ databases">
        <title>Phytophthora lilii NBRC 32176.</title>
        <authorList>
            <person name="Ichikawa N."/>
            <person name="Sato H."/>
            <person name="Tonouchi N."/>
        </authorList>
    </citation>
    <scope>NUCLEOTIDE SEQUENCE</scope>
    <source>
        <strain evidence="2">NBRC 32176</strain>
    </source>
</reference>
<dbReference type="OrthoDB" id="73576at2759"/>
<evidence type="ECO:0000256" key="1">
    <source>
        <dbReference type="SAM" id="MobiDB-lite"/>
    </source>
</evidence>
<accession>A0A9W6U3I6</accession>
<dbReference type="EMBL" id="BSXW01000563">
    <property type="protein sequence ID" value="GMF25637.1"/>
    <property type="molecule type" value="Genomic_DNA"/>
</dbReference>
<dbReference type="AlphaFoldDB" id="A0A9W6U3I6"/>
<comment type="caution">
    <text evidence="2">The sequence shown here is derived from an EMBL/GenBank/DDBJ whole genome shotgun (WGS) entry which is preliminary data.</text>
</comment>
<feature type="region of interest" description="Disordered" evidence="1">
    <location>
        <begin position="58"/>
        <end position="88"/>
    </location>
</feature>
<evidence type="ECO:0000313" key="2">
    <source>
        <dbReference type="EMBL" id="GMF25637.1"/>
    </source>
</evidence>
<feature type="compositionally biased region" description="Basic and acidic residues" evidence="1">
    <location>
        <begin position="69"/>
        <end position="84"/>
    </location>
</feature>
<protein>
    <submittedName>
        <fullName evidence="2">Unnamed protein product</fullName>
    </submittedName>
</protein>
<organism evidence="2 3">
    <name type="scientific">Phytophthora lilii</name>
    <dbReference type="NCBI Taxonomy" id="2077276"/>
    <lineage>
        <taxon>Eukaryota</taxon>
        <taxon>Sar</taxon>
        <taxon>Stramenopiles</taxon>
        <taxon>Oomycota</taxon>
        <taxon>Peronosporomycetes</taxon>
        <taxon>Peronosporales</taxon>
        <taxon>Peronosporaceae</taxon>
        <taxon>Phytophthora</taxon>
    </lineage>
</organism>
<name>A0A9W6U3I6_9STRA</name>
<feature type="region of interest" description="Disordered" evidence="1">
    <location>
        <begin position="160"/>
        <end position="189"/>
    </location>
</feature>
<proteinExistence type="predicted"/>
<gene>
    <name evidence="2" type="ORF">Plil01_001059700</name>
</gene>
<feature type="compositionally biased region" description="Basic residues" evidence="1">
    <location>
        <begin position="163"/>
        <end position="189"/>
    </location>
</feature>